<evidence type="ECO:0000256" key="2">
    <source>
        <dbReference type="SAM" id="MobiDB-lite"/>
    </source>
</evidence>
<proteinExistence type="predicted"/>
<evidence type="ECO:0000256" key="1">
    <source>
        <dbReference type="SAM" id="Coils"/>
    </source>
</evidence>
<accession>A0A846LF80</accession>
<feature type="compositionally biased region" description="Low complexity" evidence="2">
    <location>
        <begin position="121"/>
        <end position="186"/>
    </location>
</feature>
<evidence type="ECO:0000313" key="6">
    <source>
        <dbReference type="Proteomes" id="UP000648663"/>
    </source>
</evidence>
<reference evidence="3" key="1">
    <citation type="journal article" date="2014" name="Int. J. Syst. Evol. Microbiol.">
        <title>Complete genome of a new Firmicutes species belonging to the dominant human colonic microbiota ('Ruminococcus bicirculans') reveals two chromosomes and a selective capacity to utilize plant glucans.</title>
        <authorList>
            <consortium name="NISC Comparative Sequencing Program"/>
            <person name="Wegmann U."/>
            <person name="Louis P."/>
            <person name="Goesmann A."/>
            <person name="Henrissat B."/>
            <person name="Duncan S.H."/>
            <person name="Flint H.J."/>
        </authorList>
    </citation>
    <scope>NUCLEOTIDE SEQUENCE</scope>
    <source>
        <strain evidence="3">CGMCC 4.5581</strain>
    </source>
</reference>
<keyword evidence="6" id="KW-1185">Reference proteome</keyword>
<feature type="coiled-coil region" evidence="1">
    <location>
        <begin position="273"/>
        <end position="491"/>
    </location>
</feature>
<comment type="caution">
    <text evidence="4">The sequence shown here is derived from an EMBL/GenBank/DDBJ whole genome shotgun (WGS) entry which is preliminary data.</text>
</comment>
<feature type="compositionally biased region" description="Low complexity" evidence="2">
    <location>
        <begin position="60"/>
        <end position="73"/>
    </location>
</feature>
<dbReference type="Proteomes" id="UP000648663">
    <property type="component" value="Unassembled WGS sequence"/>
</dbReference>
<feature type="region of interest" description="Disordered" evidence="2">
    <location>
        <begin position="60"/>
        <end position="90"/>
    </location>
</feature>
<name>A0A846LF80_9ACTN</name>
<evidence type="ECO:0000313" key="3">
    <source>
        <dbReference type="EMBL" id="GGL67706.1"/>
    </source>
</evidence>
<feature type="region of interest" description="Disordered" evidence="2">
    <location>
        <begin position="677"/>
        <end position="750"/>
    </location>
</feature>
<feature type="region of interest" description="Disordered" evidence="2">
    <location>
        <begin position="120"/>
        <end position="186"/>
    </location>
</feature>
<organism evidence="4 5">
    <name type="scientific">Modestobacter marinus</name>
    <dbReference type="NCBI Taxonomy" id="477641"/>
    <lineage>
        <taxon>Bacteria</taxon>
        <taxon>Bacillati</taxon>
        <taxon>Actinomycetota</taxon>
        <taxon>Actinomycetes</taxon>
        <taxon>Geodermatophilales</taxon>
        <taxon>Geodermatophilaceae</taxon>
        <taxon>Modestobacter</taxon>
    </lineage>
</organism>
<dbReference type="EMBL" id="JAAMPA010000001">
    <property type="protein sequence ID" value="NIH65871.1"/>
    <property type="molecule type" value="Genomic_DNA"/>
</dbReference>
<reference evidence="4 5" key="3">
    <citation type="submission" date="2020-02" db="EMBL/GenBank/DDBJ databases">
        <title>Sequencing the genomes of 1000 actinobacteria strains.</title>
        <authorList>
            <person name="Klenk H.-P."/>
        </authorList>
    </citation>
    <scope>NUCLEOTIDE SEQUENCE [LARGE SCALE GENOMIC DNA]</scope>
    <source>
        <strain evidence="4 5">DSM 45201</strain>
    </source>
</reference>
<keyword evidence="1" id="KW-0175">Coiled coil</keyword>
<feature type="region of interest" description="Disordered" evidence="2">
    <location>
        <begin position="519"/>
        <end position="540"/>
    </location>
</feature>
<dbReference type="RefSeq" id="WP_166753550.1">
    <property type="nucleotide sequence ID" value="NZ_BMMI01000004.1"/>
</dbReference>
<feature type="compositionally biased region" description="Pro residues" evidence="2">
    <location>
        <begin position="733"/>
        <end position="745"/>
    </location>
</feature>
<gene>
    <name evidence="4" type="ORF">FB380_000317</name>
    <name evidence="3" type="ORF">GCM10011589_25100</name>
</gene>
<dbReference type="AlphaFoldDB" id="A0A846LF80"/>
<sequence>MPSRSVEAATREEAIAAARAEFGASARVVGVRRIRSGGMFGFFTNERFIAEVEVPAAGAATAPATGPSTGSAAVLKDPAAPARPAGPSMDDRMKELADLLGAAAQGSPAVDLYGRAGSVRTAPETATTAAPSPGRSTTSPSSGRSTTSPTGSPVRSSAGARSTAQPARATAAASPRATAAASPVAAKPFTPAKHTLMLAAEDLVPGPAPAPVAEQPSGPSPFAAALTRMVASSPVQAAADAAVEDAAAAAELAAAEAAAAQTAAVEAAAAEAARQATARIEAAAAEAARVQAEAARAEAARVEAARLEAARLEAARVEAARLEAARVEAARVEAARVEAEAARLQAEIEAAAEAARVQAEAEAARIQAEAEAAAEAARLQAEAEAAAEAARIQAEAEAARLQAEAEAAAEAARVQAAAEAARAQAEAAEAARLRAEAEVAAATQAARRQAEAAAAAAAEAEAARRQAQAEAEAEAARIEVARAEIARLEAAPVLSMVESVRSADEELAELLEEVLAANGSGRGRHRSPETAGDRSAVEADEDGDAAVAAASAIVEAAASRAWPAPAFVEDQVRDVPQPWACQTTATGPSAYDTGAYRTASDARVAQRAAQFAAAQNLVVDAVVVDVSPAEEVRFVESLPTDQRERYAVPAALSPAMARTASDPAPLPLDATTILPPLSLMPPQHFGGGQPPLLASRPGVPPVRRSRPPVPASTRPALSGRPPASTRPTSLPVAPRPAAPALPPADEPGGRLATVTRLVPAPSSRALAPYPMSEPEELVLRLLTLGLPDSLLGADFTADAAARGVYAALTRTLSERLPAAPPAPTEPGDVLMLVGPGAETFAAARSLASSLRLEPEAVLWAASGALAGLAPEASRITSLETALARRRTSAATGAVTIVAVDAPLRTSGGPWMEHMLSVWSPSAVWAVMDATRKPEDLVPWLDGLPRLDAVVVEDTDSTADPAAVLDHVPVPVAMVDGTRATAHRWASLLCERLEEMGA</sequence>
<evidence type="ECO:0000313" key="5">
    <source>
        <dbReference type="Proteomes" id="UP000552836"/>
    </source>
</evidence>
<dbReference type="Proteomes" id="UP000552836">
    <property type="component" value="Unassembled WGS sequence"/>
</dbReference>
<evidence type="ECO:0000313" key="4">
    <source>
        <dbReference type="EMBL" id="NIH65871.1"/>
    </source>
</evidence>
<reference evidence="6" key="2">
    <citation type="journal article" date="2019" name="Int. J. Syst. Evol. Microbiol.">
        <title>The Global Catalogue of Microorganisms (GCM) 10K type strain sequencing project: providing services to taxonomists for standard genome sequencing and annotation.</title>
        <authorList>
            <consortium name="The Broad Institute Genomics Platform"/>
            <consortium name="The Broad Institute Genome Sequencing Center for Infectious Disease"/>
            <person name="Wu L."/>
            <person name="Ma J."/>
        </authorList>
    </citation>
    <scope>NUCLEOTIDE SEQUENCE [LARGE SCALE GENOMIC DNA]</scope>
    <source>
        <strain evidence="6">CGMCC 4.5581</strain>
    </source>
</reference>
<protein>
    <submittedName>
        <fullName evidence="4">Uncharacterized protein</fullName>
    </submittedName>
</protein>
<reference evidence="3" key="4">
    <citation type="submission" date="2024-05" db="EMBL/GenBank/DDBJ databases">
        <authorList>
            <person name="Sun Q."/>
            <person name="Zhou Y."/>
        </authorList>
    </citation>
    <scope>NUCLEOTIDE SEQUENCE</scope>
    <source>
        <strain evidence="3">CGMCC 4.5581</strain>
    </source>
</reference>
<dbReference type="EMBL" id="BMMI01000004">
    <property type="protein sequence ID" value="GGL67706.1"/>
    <property type="molecule type" value="Genomic_DNA"/>
</dbReference>
<feature type="compositionally biased region" description="Basic and acidic residues" evidence="2">
    <location>
        <begin position="526"/>
        <end position="537"/>
    </location>
</feature>